<evidence type="ECO:0000313" key="3">
    <source>
        <dbReference type="Proteomes" id="UP001501116"/>
    </source>
</evidence>
<keyword evidence="3" id="KW-1185">Reference proteome</keyword>
<dbReference type="SUPFAM" id="SSF103256">
    <property type="entry name" value="Hypothetical protein TM0160"/>
    <property type="match status" value="1"/>
</dbReference>
<dbReference type="PROSITE" id="PS51658">
    <property type="entry name" value="BFN"/>
    <property type="match status" value="1"/>
</dbReference>
<sequence length="165" mass="17481">MQGVALLSPEAAPVMMLRETEGDQRWLAITIGAPEADALLSAQERVAHPRPGTIELIGQVIDAFGHEVVGVEVTGLSQGIFLSDLVLDSGIRVSARPSDAVALAIRAGVPVTVEEAVLEEASVDIEITGASADASTDDLSEHEREQQVAEFRALLDEVRPEDFGD</sequence>
<dbReference type="InterPro" id="IPR003729">
    <property type="entry name" value="Bi_nuclease_dom"/>
</dbReference>
<proteinExistence type="predicted"/>
<protein>
    <submittedName>
        <fullName evidence="2">Bifunctional nuclease family protein</fullName>
    </submittedName>
</protein>
<comment type="caution">
    <text evidence="2">The sequence shown here is derived from an EMBL/GenBank/DDBJ whole genome shotgun (WGS) entry which is preliminary data.</text>
</comment>
<dbReference type="PANTHER" id="PTHR15160:SF1">
    <property type="entry name" value="VON HIPPEL-LINDAU DISEASE TUMOR SUPPRESSOR"/>
    <property type="match status" value="1"/>
</dbReference>
<evidence type="ECO:0000259" key="1">
    <source>
        <dbReference type="PROSITE" id="PS51658"/>
    </source>
</evidence>
<dbReference type="EMBL" id="BAAANN010000009">
    <property type="protein sequence ID" value="GAA1956176.1"/>
    <property type="molecule type" value="Genomic_DNA"/>
</dbReference>
<accession>A0ABN2QQ70</accession>
<evidence type="ECO:0000313" key="2">
    <source>
        <dbReference type="EMBL" id="GAA1956176.1"/>
    </source>
</evidence>
<organism evidence="2 3">
    <name type="scientific">Amycolatopsis minnesotensis</name>
    <dbReference type="NCBI Taxonomy" id="337894"/>
    <lineage>
        <taxon>Bacteria</taxon>
        <taxon>Bacillati</taxon>
        <taxon>Actinomycetota</taxon>
        <taxon>Actinomycetes</taxon>
        <taxon>Pseudonocardiales</taxon>
        <taxon>Pseudonocardiaceae</taxon>
        <taxon>Amycolatopsis</taxon>
    </lineage>
</organism>
<dbReference type="InterPro" id="IPR036104">
    <property type="entry name" value="BFN_sf"/>
</dbReference>
<dbReference type="Proteomes" id="UP001501116">
    <property type="component" value="Unassembled WGS sequence"/>
</dbReference>
<name>A0ABN2QQ70_9PSEU</name>
<dbReference type="Pfam" id="PF02577">
    <property type="entry name" value="BFN_dom"/>
    <property type="match status" value="1"/>
</dbReference>
<reference evidence="2 3" key="1">
    <citation type="journal article" date="2019" name="Int. J. Syst. Evol. Microbiol.">
        <title>The Global Catalogue of Microorganisms (GCM) 10K type strain sequencing project: providing services to taxonomists for standard genome sequencing and annotation.</title>
        <authorList>
            <consortium name="The Broad Institute Genomics Platform"/>
            <consortium name="The Broad Institute Genome Sequencing Center for Infectious Disease"/>
            <person name="Wu L."/>
            <person name="Ma J."/>
        </authorList>
    </citation>
    <scope>NUCLEOTIDE SEQUENCE [LARGE SCALE GENOMIC DNA]</scope>
    <source>
        <strain evidence="2 3">JCM 14545</strain>
    </source>
</reference>
<dbReference type="RefSeq" id="WP_344417523.1">
    <property type="nucleotide sequence ID" value="NZ_BAAANN010000009.1"/>
</dbReference>
<feature type="domain" description="BFN" evidence="1">
    <location>
        <begin position="1"/>
        <end position="125"/>
    </location>
</feature>
<gene>
    <name evidence="2" type="ORF">GCM10009754_27530</name>
</gene>
<dbReference type="Gene3D" id="3.10.690.10">
    <property type="entry name" value="Bifunctional nuclease domain"/>
    <property type="match status" value="1"/>
</dbReference>
<dbReference type="PANTHER" id="PTHR15160">
    <property type="entry name" value="VON HIPPEL-LINDAU PROTEIN"/>
    <property type="match status" value="1"/>
</dbReference>